<proteinExistence type="predicted"/>
<dbReference type="InterPro" id="IPR057207">
    <property type="entry name" value="FBXL15_LRR"/>
</dbReference>
<dbReference type="OrthoDB" id="423607at2759"/>
<reference evidence="4 5" key="1">
    <citation type="journal article" date="2017" name="Nat. Ecol. Evol.">
        <title>Scallop genome provides insights into evolution of bilaterian karyotype and development.</title>
        <authorList>
            <person name="Wang S."/>
            <person name="Zhang J."/>
            <person name="Jiao W."/>
            <person name="Li J."/>
            <person name="Xun X."/>
            <person name="Sun Y."/>
            <person name="Guo X."/>
            <person name="Huan P."/>
            <person name="Dong B."/>
            <person name="Zhang L."/>
            <person name="Hu X."/>
            <person name="Sun X."/>
            <person name="Wang J."/>
            <person name="Zhao C."/>
            <person name="Wang Y."/>
            <person name="Wang D."/>
            <person name="Huang X."/>
            <person name="Wang R."/>
            <person name="Lv J."/>
            <person name="Li Y."/>
            <person name="Zhang Z."/>
            <person name="Liu B."/>
            <person name="Lu W."/>
            <person name="Hui Y."/>
            <person name="Liang J."/>
            <person name="Zhou Z."/>
            <person name="Hou R."/>
            <person name="Li X."/>
            <person name="Liu Y."/>
            <person name="Li H."/>
            <person name="Ning X."/>
            <person name="Lin Y."/>
            <person name="Zhao L."/>
            <person name="Xing Q."/>
            <person name="Dou J."/>
            <person name="Li Y."/>
            <person name="Mao J."/>
            <person name="Guo H."/>
            <person name="Dou H."/>
            <person name="Li T."/>
            <person name="Mu C."/>
            <person name="Jiang W."/>
            <person name="Fu Q."/>
            <person name="Fu X."/>
            <person name="Miao Y."/>
            <person name="Liu J."/>
            <person name="Yu Q."/>
            <person name="Li R."/>
            <person name="Liao H."/>
            <person name="Li X."/>
            <person name="Kong Y."/>
            <person name="Jiang Z."/>
            <person name="Chourrout D."/>
            <person name="Li R."/>
            <person name="Bao Z."/>
        </authorList>
    </citation>
    <scope>NUCLEOTIDE SEQUENCE [LARGE SCALE GENOMIC DNA]</scope>
    <source>
        <strain evidence="4 5">PY_sf001</strain>
    </source>
</reference>
<dbReference type="EMBL" id="NEDP02002372">
    <property type="protein sequence ID" value="OWF51085.1"/>
    <property type="molecule type" value="Genomic_DNA"/>
</dbReference>
<dbReference type="Pfam" id="PF25372">
    <property type="entry name" value="DUF7885"/>
    <property type="match status" value="1"/>
</dbReference>
<accession>A0A210QQS3</accession>
<dbReference type="Gene3D" id="3.80.10.10">
    <property type="entry name" value="Ribonuclease Inhibitor"/>
    <property type="match status" value="2"/>
</dbReference>
<feature type="domain" description="F-box" evidence="3">
    <location>
        <begin position="206"/>
        <end position="252"/>
    </location>
</feature>
<evidence type="ECO:0000256" key="2">
    <source>
        <dbReference type="SAM" id="MobiDB-lite"/>
    </source>
</evidence>
<dbReference type="Pfam" id="PF13516">
    <property type="entry name" value="LRR_6"/>
    <property type="match status" value="2"/>
</dbReference>
<dbReference type="SUPFAM" id="SSF52047">
    <property type="entry name" value="RNI-like"/>
    <property type="match status" value="1"/>
</dbReference>
<dbReference type="InterPro" id="IPR032675">
    <property type="entry name" value="LRR_dom_sf"/>
</dbReference>
<keyword evidence="1" id="KW-0833">Ubl conjugation pathway</keyword>
<name>A0A210QQS3_MIZYE</name>
<dbReference type="PROSITE" id="PS50181">
    <property type="entry name" value="FBOX"/>
    <property type="match status" value="1"/>
</dbReference>
<keyword evidence="5" id="KW-1185">Reference proteome</keyword>
<dbReference type="InterPro" id="IPR036047">
    <property type="entry name" value="F-box-like_dom_sf"/>
</dbReference>
<dbReference type="PANTHER" id="PTHR13382">
    <property type="entry name" value="MITOCHONDRIAL ATP SYNTHASE COUPLING FACTOR B"/>
    <property type="match status" value="1"/>
</dbReference>
<dbReference type="InterPro" id="IPR001611">
    <property type="entry name" value="Leu-rich_rpt"/>
</dbReference>
<dbReference type="FunFam" id="3.80.10.10:FF:000122">
    <property type="entry name" value="F-box/LRR-repeat protein 7 isoform X1"/>
    <property type="match status" value="1"/>
</dbReference>
<feature type="compositionally biased region" description="Basic and acidic residues" evidence="2">
    <location>
        <begin position="67"/>
        <end position="87"/>
    </location>
</feature>
<gene>
    <name evidence="4" type="ORF">KP79_PYT04929</name>
</gene>
<feature type="compositionally biased region" description="Polar residues" evidence="2">
    <location>
        <begin position="26"/>
        <end position="58"/>
    </location>
</feature>
<feature type="compositionally biased region" description="Low complexity" evidence="2">
    <location>
        <begin position="127"/>
        <end position="154"/>
    </location>
</feature>
<dbReference type="InterPro" id="IPR006553">
    <property type="entry name" value="Leu-rich_rpt_Cys-con_subtyp"/>
</dbReference>
<dbReference type="AlphaFoldDB" id="A0A210QQS3"/>
<dbReference type="InterPro" id="IPR050648">
    <property type="entry name" value="F-box_LRR-repeat"/>
</dbReference>
<dbReference type="STRING" id="6573.A0A210QQS3"/>
<dbReference type="SUPFAM" id="SSF81383">
    <property type="entry name" value="F-box domain"/>
    <property type="match status" value="1"/>
</dbReference>
<evidence type="ECO:0000313" key="5">
    <source>
        <dbReference type="Proteomes" id="UP000242188"/>
    </source>
</evidence>
<evidence type="ECO:0000313" key="4">
    <source>
        <dbReference type="EMBL" id="OWF51085.1"/>
    </source>
</evidence>
<protein>
    <submittedName>
        <fullName evidence="4">F-box/LRR-repeat protein 7</fullName>
    </submittedName>
</protein>
<feature type="region of interest" description="Disordered" evidence="2">
    <location>
        <begin position="21"/>
        <end position="162"/>
    </location>
</feature>
<dbReference type="Proteomes" id="UP000242188">
    <property type="component" value="Unassembled WGS sequence"/>
</dbReference>
<organism evidence="4 5">
    <name type="scientific">Mizuhopecten yessoensis</name>
    <name type="common">Japanese scallop</name>
    <name type="synonym">Patinopecten yessoensis</name>
    <dbReference type="NCBI Taxonomy" id="6573"/>
    <lineage>
        <taxon>Eukaryota</taxon>
        <taxon>Metazoa</taxon>
        <taxon>Spiralia</taxon>
        <taxon>Lophotrochozoa</taxon>
        <taxon>Mollusca</taxon>
        <taxon>Bivalvia</taxon>
        <taxon>Autobranchia</taxon>
        <taxon>Pteriomorphia</taxon>
        <taxon>Pectinida</taxon>
        <taxon>Pectinoidea</taxon>
        <taxon>Pectinidae</taxon>
        <taxon>Mizuhopecten</taxon>
    </lineage>
</organism>
<dbReference type="SMART" id="SM00256">
    <property type="entry name" value="FBOX"/>
    <property type="match status" value="1"/>
</dbReference>
<comment type="caution">
    <text evidence="4">The sequence shown here is derived from an EMBL/GenBank/DDBJ whole genome shotgun (WGS) entry which is preliminary data.</text>
</comment>
<evidence type="ECO:0000259" key="3">
    <source>
        <dbReference type="PROSITE" id="PS50181"/>
    </source>
</evidence>
<dbReference type="GO" id="GO:0005737">
    <property type="term" value="C:cytoplasm"/>
    <property type="evidence" value="ECO:0007669"/>
    <property type="project" value="TreeGrafter"/>
</dbReference>
<dbReference type="SMART" id="SM00367">
    <property type="entry name" value="LRR_CC"/>
    <property type="match status" value="11"/>
</dbReference>
<dbReference type="InterPro" id="IPR001810">
    <property type="entry name" value="F-box_dom"/>
</dbReference>
<sequence length="584" mass="66343">MMMTEANYRSKNLTDWNGVLEDLFGSDNSQKADSLHDSSSGFASDVPSYNSHGSSMTTFKGAPDTSAQDKKSTERERDRERDREKGNKPPPWPSNGQPSHRNPQHYHPQDLNMHYRMSTPSPMSNRSVSSVNTHSTASHVSSHKSSSSHVTQHTPVPPKISYKNPAYEYQLDKHMEEIQSNIKRIELQENDKIITSKGTKYRTPRLSMFDLITDEVIVKIFSNLPSDQLCKSSRVCGRWYNLVWDPLLWKHIVIRNERINVDKALKYLTKRLSFNTPSVCVLVESISVNGCERLSDSGLHTIAKRCSELRRLELQGCSNISNEALFEVTSYCVNLEHLDVTGCPCITSISLTDQMLRQASAHHLRQIHLRYLDMTDCYALDDEGLRTVSLHCSHLQFLYLRRCVRIGDNGLQFIAHYCTGIRELSISDCKKVTDFGLCELAKLDDLRYLSVAKCDKVSDVGIIHLTKHCRKLRYLNMRGCEAVSDDAMDVLARNCFRIKSLDIGKCDVTDEGLLVLAQNCSQLKKLSLKSCDAVTDSGVKAIAKQCRNLQQLNIQDCHVTVDAYRAVKRYCKRCFIEHTNPGFY</sequence>
<evidence type="ECO:0000256" key="1">
    <source>
        <dbReference type="ARBA" id="ARBA00022786"/>
    </source>
</evidence>
<dbReference type="Pfam" id="PF12937">
    <property type="entry name" value="F-box-like"/>
    <property type="match status" value="1"/>
</dbReference>